<feature type="transmembrane region" description="Helical" evidence="7">
    <location>
        <begin position="436"/>
        <end position="457"/>
    </location>
</feature>
<evidence type="ECO:0000256" key="2">
    <source>
        <dbReference type="ARBA" id="ARBA00010199"/>
    </source>
</evidence>
<dbReference type="HOGENOM" id="CLU_012893_1_4_1"/>
<feature type="transmembrane region" description="Helical" evidence="7">
    <location>
        <begin position="60"/>
        <end position="87"/>
    </location>
</feature>
<dbReference type="Pfam" id="PF13456">
    <property type="entry name" value="RVT_3"/>
    <property type="match status" value="1"/>
</dbReference>
<feature type="transmembrane region" description="Helical" evidence="7">
    <location>
        <begin position="178"/>
        <end position="198"/>
    </location>
</feature>
<feature type="transmembrane region" description="Helical" evidence="7">
    <location>
        <begin position="148"/>
        <end position="166"/>
    </location>
</feature>
<dbReference type="Pfam" id="PF01554">
    <property type="entry name" value="MatE"/>
    <property type="match status" value="2"/>
</dbReference>
<evidence type="ECO:0000259" key="8">
    <source>
        <dbReference type="Pfam" id="PF13456"/>
    </source>
</evidence>
<dbReference type="CDD" id="cd06222">
    <property type="entry name" value="RNase_H_like"/>
    <property type="match status" value="1"/>
</dbReference>
<dbReference type="InterPro" id="IPR044730">
    <property type="entry name" value="RNase_H-like_dom_plant"/>
</dbReference>
<dbReference type="eggNOG" id="KOG1075">
    <property type="taxonomic scope" value="Eukaryota"/>
</dbReference>
<reference evidence="9 10" key="1">
    <citation type="journal article" date="2014" name="Genome Biol.">
        <title>Transcriptome and methylome profiling reveals relics of genome dominance in the mesopolyploid Brassica oleracea.</title>
        <authorList>
            <person name="Parkin I.A."/>
            <person name="Koh C."/>
            <person name="Tang H."/>
            <person name="Robinson S.J."/>
            <person name="Kagale S."/>
            <person name="Clarke W.E."/>
            <person name="Town C.D."/>
            <person name="Nixon J."/>
            <person name="Krishnakumar V."/>
            <person name="Bidwell S.L."/>
            <person name="Denoeud F."/>
            <person name="Belcram H."/>
            <person name="Links M.G."/>
            <person name="Just J."/>
            <person name="Clarke C."/>
            <person name="Bender T."/>
            <person name="Huebert T."/>
            <person name="Mason A.S."/>
            <person name="Pires J.C."/>
            <person name="Barker G."/>
            <person name="Moore J."/>
            <person name="Walley P.G."/>
            <person name="Manoli S."/>
            <person name="Batley J."/>
            <person name="Edwards D."/>
            <person name="Nelson M.N."/>
            <person name="Wang X."/>
            <person name="Paterson A.H."/>
            <person name="King G."/>
            <person name="Bancroft I."/>
            <person name="Chalhoub B."/>
            <person name="Sharpe A.G."/>
        </authorList>
    </citation>
    <scope>NUCLEOTIDE SEQUENCE</scope>
    <source>
        <strain evidence="9 10">cv. TO1000</strain>
    </source>
</reference>
<feature type="domain" description="RNase H type-1" evidence="8">
    <location>
        <begin position="608"/>
        <end position="726"/>
    </location>
</feature>
<comment type="similarity">
    <text evidence="2 7">Belongs to the multi antimicrobial extrusion (MATE) (TC 2.A.66.1) family.</text>
</comment>
<protein>
    <recommendedName>
        <fullName evidence="7">Protein DETOXIFICATION</fullName>
    </recommendedName>
    <alternativeName>
        <fullName evidence="7">Multidrug and toxic compound extrusion protein</fullName>
    </alternativeName>
</protein>
<dbReference type="InterPro" id="IPR002156">
    <property type="entry name" value="RNaseH_domain"/>
</dbReference>
<feature type="transmembrane region" description="Helical" evidence="7">
    <location>
        <begin position="204"/>
        <end position="228"/>
    </location>
</feature>
<dbReference type="GO" id="GO:1990961">
    <property type="term" value="P:xenobiotic detoxification by transmembrane export across the plasma membrane"/>
    <property type="evidence" value="ECO:0007669"/>
    <property type="project" value="InterPro"/>
</dbReference>
<evidence type="ECO:0000256" key="3">
    <source>
        <dbReference type="ARBA" id="ARBA00022448"/>
    </source>
</evidence>
<dbReference type="GO" id="GO:0004523">
    <property type="term" value="F:RNA-DNA hybrid ribonuclease activity"/>
    <property type="evidence" value="ECO:0007669"/>
    <property type="project" value="InterPro"/>
</dbReference>
<evidence type="ECO:0000256" key="1">
    <source>
        <dbReference type="ARBA" id="ARBA00004141"/>
    </source>
</evidence>
<keyword evidence="10" id="KW-1185">Reference proteome</keyword>
<dbReference type="InterPro" id="IPR045069">
    <property type="entry name" value="MATE_euk"/>
</dbReference>
<dbReference type="eggNOG" id="KOG1347">
    <property type="taxonomic scope" value="Eukaryota"/>
</dbReference>
<evidence type="ECO:0000256" key="7">
    <source>
        <dbReference type="RuleBase" id="RU004914"/>
    </source>
</evidence>
<name>A0A0D3DAG2_BRAOL</name>
<accession>A0A0D3DAG2</accession>
<evidence type="ECO:0000256" key="6">
    <source>
        <dbReference type="ARBA" id="ARBA00023136"/>
    </source>
</evidence>
<dbReference type="GO" id="GO:0016020">
    <property type="term" value="C:membrane"/>
    <property type="evidence" value="ECO:0007669"/>
    <property type="project" value="UniProtKB-SubCell"/>
</dbReference>
<dbReference type="EnsemblPlants" id="Bo7g080700.1">
    <property type="protein sequence ID" value="Bo7g080700.1"/>
    <property type="gene ID" value="Bo7g080700"/>
</dbReference>
<dbReference type="Gramene" id="Bo7g080700.1">
    <property type="protein sequence ID" value="Bo7g080700.1"/>
    <property type="gene ID" value="Bo7g080700"/>
</dbReference>
<keyword evidence="4 7" id="KW-0812">Transmembrane</keyword>
<dbReference type="GO" id="GO:0042910">
    <property type="term" value="F:xenobiotic transmembrane transporter activity"/>
    <property type="evidence" value="ECO:0007669"/>
    <property type="project" value="InterPro"/>
</dbReference>
<dbReference type="STRING" id="109376.A0A0D3DAG2"/>
<evidence type="ECO:0000256" key="4">
    <source>
        <dbReference type="ARBA" id="ARBA00022692"/>
    </source>
</evidence>
<dbReference type="InterPro" id="IPR036397">
    <property type="entry name" value="RNaseH_sf"/>
</dbReference>
<reference evidence="9" key="2">
    <citation type="submission" date="2015-03" db="UniProtKB">
        <authorList>
            <consortium name="EnsemblPlants"/>
        </authorList>
    </citation>
    <scope>IDENTIFICATION</scope>
</reference>
<feature type="transmembrane region" description="Helical" evidence="7">
    <location>
        <begin position="108"/>
        <end position="128"/>
    </location>
</feature>
<evidence type="ECO:0000313" key="9">
    <source>
        <dbReference type="EnsemblPlants" id="Bo7g080700.1"/>
    </source>
</evidence>
<dbReference type="GO" id="GO:0015297">
    <property type="term" value="F:antiporter activity"/>
    <property type="evidence" value="ECO:0007669"/>
    <property type="project" value="InterPro"/>
</dbReference>
<keyword evidence="5 7" id="KW-1133">Transmembrane helix</keyword>
<dbReference type="Proteomes" id="UP000032141">
    <property type="component" value="Chromosome C7"/>
</dbReference>
<evidence type="ECO:0000313" key="10">
    <source>
        <dbReference type="Proteomes" id="UP000032141"/>
    </source>
</evidence>
<sequence length="754" mass="82176">MDTAEKALLAGGEEEVNTRDGFFPEMRRLNYIAGPMIAVNSSMYFLQVISIMMVGHLGELYLSSTAIAVSFCSVTGFSLVFGLASALETLCGQANGAKQFEKLGEHTYTGIFSLLIVSIPLSILWSYMGEILSFIGQDPLVSHEAGKFATWLMPALFAYATLQPLVRFFQAQSLVLPLIMSSMSALCCHVVLCWSLVFKFGLGSLGAAIAISVSYWLNATVLGLYMTFSSSCSKTRGRISVNVFKGMREFFRFGIPSASMICLEWWSFEFLVMLSGILPNPKLETSVLSVWNMSLGIFRGTGSSEYSEGNVPRYIPREQFLGIFRGTASSVPHSPPVEPPSGSPTKIYDHLCPSTEPLSTISSLYQIPESLGAAASTRVANELGAGNPKKARMAVYTVMVITGVESVMVSAIVFAARNVFGYLFSSETEVVDYVRTMAPLVSLSVIFDALHAVLSGVARGSGRQDIGAYVNLAAYYLFGIPAAAVLGFRFKMSGRGLWIGITVGSCVQAVLLGLIVSLTNWKQQVRKARERLMGDEFEDDEHKTRNEKVFNNKDISPLDTIQHAIKEAESWRVAQLATEIIDIGGEDRPAEVNRRRHVSATERCKCQVDASWINDMEATRLGFVILDDELPILFGSRGDISSASPLYAEAEGIIWAVQELIKIGRSEIQLLSDCEQLVKLIHTDMEWPALAPELDEIKALSNEFSSFSIATIPRTLNAQAGSLAKSGQSRKVSPLVSVSAPTWLAHGASLTAAE</sequence>
<dbReference type="Gene3D" id="3.30.420.10">
    <property type="entry name" value="Ribonuclease H-like superfamily/Ribonuclease H"/>
    <property type="match status" value="1"/>
</dbReference>
<keyword evidence="6 7" id="KW-0472">Membrane</keyword>
<keyword evidence="3" id="KW-0813">Transport</keyword>
<comment type="subcellular location">
    <subcellularLocation>
        <location evidence="1">Membrane</location>
        <topology evidence="1">Multi-pass membrane protein</topology>
    </subcellularLocation>
</comment>
<dbReference type="InterPro" id="IPR002528">
    <property type="entry name" value="MATE_fam"/>
</dbReference>
<proteinExistence type="inferred from homology"/>
<feature type="transmembrane region" description="Helical" evidence="7">
    <location>
        <begin position="29"/>
        <end position="54"/>
    </location>
</feature>
<dbReference type="AlphaFoldDB" id="A0A0D3DAG2"/>
<dbReference type="GO" id="GO:0003676">
    <property type="term" value="F:nucleic acid binding"/>
    <property type="evidence" value="ECO:0007669"/>
    <property type="project" value="InterPro"/>
</dbReference>
<evidence type="ECO:0000256" key="5">
    <source>
        <dbReference type="ARBA" id="ARBA00022989"/>
    </source>
</evidence>
<dbReference type="CDD" id="cd13132">
    <property type="entry name" value="MATE_eukaryotic"/>
    <property type="match status" value="1"/>
</dbReference>
<dbReference type="PANTHER" id="PTHR11206">
    <property type="entry name" value="MULTIDRUG RESISTANCE PROTEIN"/>
    <property type="match status" value="1"/>
</dbReference>
<feature type="transmembrane region" description="Helical" evidence="7">
    <location>
        <begin position="469"/>
        <end position="490"/>
    </location>
</feature>
<feature type="transmembrane region" description="Helical" evidence="7">
    <location>
        <begin position="393"/>
        <end position="416"/>
    </location>
</feature>
<organism evidence="9 10">
    <name type="scientific">Brassica oleracea var. oleracea</name>
    <dbReference type="NCBI Taxonomy" id="109376"/>
    <lineage>
        <taxon>Eukaryota</taxon>
        <taxon>Viridiplantae</taxon>
        <taxon>Streptophyta</taxon>
        <taxon>Embryophyta</taxon>
        <taxon>Tracheophyta</taxon>
        <taxon>Spermatophyta</taxon>
        <taxon>Magnoliopsida</taxon>
        <taxon>eudicotyledons</taxon>
        <taxon>Gunneridae</taxon>
        <taxon>Pentapetalae</taxon>
        <taxon>rosids</taxon>
        <taxon>malvids</taxon>
        <taxon>Brassicales</taxon>
        <taxon>Brassicaceae</taxon>
        <taxon>Brassiceae</taxon>
        <taxon>Brassica</taxon>
    </lineage>
</organism>
<feature type="transmembrane region" description="Helical" evidence="7">
    <location>
        <begin position="496"/>
        <end position="521"/>
    </location>
</feature>